<dbReference type="InterPro" id="IPR007197">
    <property type="entry name" value="rSAM"/>
</dbReference>
<gene>
    <name evidence="7" type="ORF">C1877_13835</name>
</gene>
<dbReference type="GO" id="GO:0051536">
    <property type="term" value="F:iron-sulfur cluster binding"/>
    <property type="evidence" value="ECO:0007669"/>
    <property type="project" value="UniProtKB-KW"/>
</dbReference>
<dbReference type="InterPro" id="IPR058240">
    <property type="entry name" value="rSAM_sf"/>
</dbReference>
<evidence type="ECO:0000256" key="3">
    <source>
        <dbReference type="ARBA" id="ARBA00023004"/>
    </source>
</evidence>
<keyword evidence="8" id="KW-1185">Reference proteome</keyword>
<reference evidence="7 8" key="1">
    <citation type="journal article" date="2018" name="Elife">
        <title>Discovery and characterization of a prevalent human gut bacterial enzyme sufficient for the inactivation of a family of plant toxins.</title>
        <authorList>
            <person name="Koppel N."/>
            <person name="Bisanz J.E."/>
            <person name="Pandelia M.E."/>
            <person name="Turnbaugh P.J."/>
            <person name="Balskus E.P."/>
        </authorList>
    </citation>
    <scope>NUCLEOTIDE SEQUENCE [LARGE SCALE GENOMIC DNA]</scope>
    <source>
        <strain evidence="7 8">3C</strain>
    </source>
</reference>
<dbReference type="SUPFAM" id="SSF102114">
    <property type="entry name" value="Radical SAM enzymes"/>
    <property type="match status" value="1"/>
</dbReference>
<dbReference type="RefSeq" id="WP_015539691.1">
    <property type="nucleotide sequence ID" value="NZ_CABMMS010000010.1"/>
</dbReference>
<dbReference type="Pfam" id="PF12345">
    <property type="entry name" value="DUF3641"/>
    <property type="match status" value="1"/>
</dbReference>
<dbReference type="EMBL" id="PPTS01000010">
    <property type="protein sequence ID" value="RDB62122.1"/>
    <property type="molecule type" value="Genomic_DNA"/>
</dbReference>
<dbReference type="CDD" id="cd01335">
    <property type="entry name" value="Radical_SAM"/>
    <property type="match status" value="1"/>
</dbReference>
<dbReference type="Gene3D" id="3.20.20.70">
    <property type="entry name" value="Aldolase class I"/>
    <property type="match status" value="1"/>
</dbReference>
<name>A0A369LSJ6_9ACTN</name>
<dbReference type="PANTHER" id="PTHR43728">
    <property type="entry name" value="SLR0304 PROTEIN"/>
    <property type="match status" value="1"/>
</dbReference>
<keyword evidence="4" id="KW-0411">Iron-sulfur</keyword>
<evidence type="ECO:0000313" key="8">
    <source>
        <dbReference type="Proteomes" id="UP000254000"/>
    </source>
</evidence>
<sequence length="328" mass="35619">MPQTSEQAQAVMDSFPPFYERTDEATRRTRGQLDVLQVNVGRLCNLACRHCHMDAGPARTEVMARETLQQCLDVAAGRGFKTLDVTGGAPEMNPDFEWFVREGASRGLDVIVRSNLVVLLDGPYRHLPEVFAELGVTVFASLPHYTAKPVEKQRGADTFDGVIAMLQKLNTLGYGASEGAGGEGPVLNLVFNPSGAFLPPDQEALEREYRAKLAEDYGIVFDHVFAIANNPLGRFGNLLHKTGNLERYMNKLVGAFNPETVPAMMCRSQLSVGWDGTLYDCDFNQAAGLPCKNGLTIAELAADPSLPLQRDIAFGNHCYACCAGAGSS</sequence>
<dbReference type="GeneID" id="78360776"/>
<dbReference type="NCBIfam" id="TIGR04167">
    <property type="entry name" value="rSAM_SeCys"/>
    <property type="match status" value="1"/>
</dbReference>
<evidence type="ECO:0000259" key="6">
    <source>
        <dbReference type="Pfam" id="PF12345"/>
    </source>
</evidence>
<accession>A0A369LSJ6</accession>
<dbReference type="GO" id="GO:0046872">
    <property type="term" value="F:metal ion binding"/>
    <property type="evidence" value="ECO:0007669"/>
    <property type="project" value="UniProtKB-KW"/>
</dbReference>
<dbReference type="InterPro" id="IPR013785">
    <property type="entry name" value="Aldolase_TIM"/>
</dbReference>
<protein>
    <submittedName>
        <fullName evidence="7">DUF3641 domain-containing protein</fullName>
    </submittedName>
</protein>
<dbReference type="Pfam" id="PF04055">
    <property type="entry name" value="Radical_SAM"/>
    <property type="match status" value="1"/>
</dbReference>
<dbReference type="GO" id="GO:0003824">
    <property type="term" value="F:catalytic activity"/>
    <property type="evidence" value="ECO:0007669"/>
    <property type="project" value="InterPro"/>
</dbReference>
<dbReference type="Proteomes" id="UP000254000">
    <property type="component" value="Unassembled WGS sequence"/>
</dbReference>
<evidence type="ECO:0000256" key="4">
    <source>
        <dbReference type="ARBA" id="ARBA00023014"/>
    </source>
</evidence>
<dbReference type="OrthoDB" id="9782387at2"/>
<keyword evidence="1" id="KW-0949">S-adenosyl-L-methionine</keyword>
<feature type="domain" description="Arsenosugar biosynthesis radical SAM protein ArsS-like C-terminal" evidence="6">
    <location>
        <begin position="198"/>
        <end position="328"/>
    </location>
</feature>
<keyword evidence="2" id="KW-0479">Metal-binding</keyword>
<dbReference type="PANTHER" id="PTHR43728:SF1">
    <property type="entry name" value="FE-S OXIDOREDUCTASE"/>
    <property type="match status" value="1"/>
</dbReference>
<proteinExistence type="predicted"/>
<keyword evidence="3" id="KW-0408">Iron</keyword>
<dbReference type="AlphaFoldDB" id="A0A369LSJ6"/>
<dbReference type="InterPro" id="IPR026351">
    <property type="entry name" value="rSAM_ArsS-like"/>
</dbReference>
<evidence type="ECO:0000259" key="5">
    <source>
        <dbReference type="Pfam" id="PF04055"/>
    </source>
</evidence>
<dbReference type="SFLD" id="SFLDS00029">
    <property type="entry name" value="Radical_SAM"/>
    <property type="match status" value="1"/>
</dbReference>
<organism evidence="7 8">
    <name type="scientific">Gordonibacter pamelaeae</name>
    <dbReference type="NCBI Taxonomy" id="471189"/>
    <lineage>
        <taxon>Bacteria</taxon>
        <taxon>Bacillati</taxon>
        <taxon>Actinomycetota</taxon>
        <taxon>Coriobacteriia</taxon>
        <taxon>Eggerthellales</taxon>
        <taxon>Eggerthellaceae</taxon>
        <taxon>Gordonibacter</taxon>
    </lineage>
</organism>
<evidence type="ECO:0000313" key="7">
    <source>
        <dbReference type="EMBL" id="RDB62122.1"/>
    </source>
</evidence>
<comment type="caution">
    <text evidence="7">The sequence shown here is derived from an EMBL/GenBank/DDBJ whole genome shotgun (WGS) entry which is preliminary data.</text>
</comment>
<evidence type="ECO:0000256" key="2">
    <source>
        <dbReference type="ARBA" id="ARBA00022723"/>
    </source>
</evidence>
<feature type="domain" description="Radical SAM core" evidence="5">
    <location>
        <begin position="38"/>
        <end position="174"/>
    </location>
</feature>
<dbReference type="InterPro" id="IPR024521">
    <property type="entry name" value="ArsS-like_C"/>
</dbReference>
<evidence type="ECO:0000256" key="1">
    <source>
        <dbReference type="ARBA" id="ARBA00022691"/>
    </source>
</evidence>